<gene>
    <name evidence="5" type="ORF">DK846_01750</name>
</gene>
<accession>A0A2V2N5Y2</accession>
<dbReference type="InterPro" id="IPR035965">
    <property type="entry name" value="PAS-like_dom_sf"/>
</dbReference>
<evidence type="ECO:0000259" key="4">
    <source>
        <dbReference type="PROSITE" id="PS50851"/>
    </source>
</evidence>
<dbReference type="CDD" id="cd00130">
    <property type="entry name" value="PAS"/>
    <property type="match status" value="1"/>
</dbReference>
<dbReference type="Gene3D" id="3.30.450.20">
    <property type="entry name" value="PAS domain"/>
    <property type="match status" value="2"/>
</dbReference>
<dbReference type="PANTHER" id="PTHR22617:SF23">
    <property type="entry name" value="CHEMOTAXIS PROTEIN CHEW"/>
    <property type="match status" value="1"/>
</dbReference>
<comment type="caution">
    <text evidence="5">The sequence shown here is derived from an EMBL/GenBank/DDBJ whole genome shotgun (WGS) entry which is preliminary data.</text>
</comment>
<name>A0A2V2N5Y2_9EURY</name>
<protein>
    <recommendedName>
        <fullName evidence="7">Chemotaxis protein CheW</fullName>
    </recommendedName>
</protein>
<feature type="coiled-coil region" evidence="1">
    <location>
        <begin position="77"/>
        <end position="118"/>
    </location>
</feature>
<dbReference type="SUPFAM" id="SSF50341">
    <property type="entry name" value="CheW-like"/>
    <property type="match status" value="1"/>
</dbReference>
<dbReference type="GO" id="GO:0006935">
    <property type="term" value="P:chemotaxis"/>
    <property type="evidence" value="ECO:0007669"/>
    <property type="project" value="InterPro"/>
</dbReference>
<dbReference type="SUPFAM" id="SSF55785">
    <property type="entry name" value="PYP-like sensor domain (PAS domain)"/>
    <property type="match status" value="2"/>
</dbReference>
<dbReference type="SMART" id="SM00260">
    <property type="entry name" value="CheW"/>
    <property type="match status" value="1"/>
</dbReference>
<evidence type="ECO:0000259" key="3">
    <source>
        <dbReference type="PROSITE" id="PS50112"/>
    </source>
</evidence>
<dbReference type="Pfam" id="PF13426">
    <property type="entry name" value="PAS_9"/>
    <property type="match status" value="2"/>
</dbReference>
<dbReference type="Pfam" id="PF01584">
    <property type="entry name" value="CheW"/>
    <property type="match status" value="1"/>
</dbReference>
<dbReference type="SMART" id="SM00091">
    <property type="entry name" value="PAS"/>
    <property type="match status" value="3"/>
</dbReference>
<dbReference type="InterPro" id="IPR000014">
    <property type="entry name" value="PAS"/>
</dbReference>
<dbReference type="PROSITE" id="PS50112">
    <property type="entry name" value="PAS"/>
    <property type="match status" value="1"/>
</dbReference>
<feature type="region of interest" description="Disordered" evidence="2">
    <location>
        <begin position="223"/>
        <end position="249"/>
    </location>
</feature>
<evidence type="ECO:0000256" key="2">
    <source>
        <dbReference type="SAM" id="MobiDB-lite"/>
    </source>
</evidence>
<evidence type="ECO:0000313" key="5">
    <source>
        <dbReference type="EMBL" id="PWR73915.1"/>
    </source>
</evidence>
<dbReference type="PANTHER" id="PTHR22617">
    <property type="entry name" value="CHEMOTAXIS SENSOR HISTIDINE KINASE-RELATED"/>
    <property type="match status" value="1"/>
</dbReference>
<dbReference type="PROSITE" id="PS50851">
    <property type="entry name" value="CHEW"/>
    <property type="match status" value="1"/>
</dbReference>
<keyword evidence="6" id="KW-1185">Reference proteome</keyword>
<sequence>MIRGDEGMTEEEEKNRAGRRALFTGAGVSTARVDSIPVSEVVEAVRKINETQESEPDDIPEVFKPVITRLITLVKTINQQNLENAELQSNLQQKSEQIAGLQSENVQLSSERESYLNDLITSHTEFDRALEIFQYHDIPMVLTGSENSLYDANNSFCTLFSIARSSITTQHPPLSTYFPDDPIITGPDGEAYSIVTLTPPVVPFDHEAISLVILIKTTRNPDPTEIGSKIEKGQPTQAQNGELTEEPDPLPVRNDSLNHALLAFEHFPLPAVVVDQYRTITACNQAFCSLVGRTKENVFLRDIGSCGIRNQDIEIIAEVLQAPEPSQIEAQVIHPDGTEESVFFGITPVGISEDEPLLLLAGVPITADQEQEPDGAVKAHTQGGDLMLKMLLDLNPAAAALLDEHARVIYANEGFTELTGISPADLTGTDARDIGITVPDSVLLKDAKEVQFLPEVIRLETTWGVQENSGMVVPVGSSGSGVSVILILQPITKTEEKSASNQIQAIPPAGACVSSVISSSDVGIVTQSGSVRSTPGANDIPIPVLQTDLSGSIINVNDAFTRMAGAGSDLFIGQMRQKLMIFEPPGIVHATFPSGEFWFRETAWDQNGEEVNQTFWYLDVSNEIIRINALEKKIQALEGQIKIIKEEQGISSSSNQLDSGEQIDIVEFELNEEKYAIDITMVREVVEIQPITPLPRTPPYVIGIINLRGEVTHVIDLAILLGQRSRSDRSGQKIIIIPSDVTGGEHVGIIVDNVQSVTEIMGRHVSMLGDDITTQIKTHIKGIIKITHNDVLEKRSETSQETTLIIWLDIQKILRDIQGYS</sequence>
<dbReference type="Gene3D" id="2.40.50.180">
    <property type="entry name" value="CheA-289, Domain 4"/>
    <property type="match status" value="1"/>
</dbReference>
<dbReference type="AlphaFoldDB" id="A0A2V2N5Y2"/>
<dbReference type="InterPro" id="IPR002545">
    <property type="entry name" value="CheW-lke_dom"/>
</dbReference>
<keyword evidence="1" id="KW-0175">Coiled coil</keyword>
<organism evidence="5 6">
    <name type="scientific">Methanospirillum lacunae</name>
    <dbReference type="NCBI Taxonomy" id="668570"/>
    <lineage>
        <taxon>Archaea</taxon>
        <taxon>Methanobacteriati</taxon>
        <taxon>Methanobacteriota</taxon>
        <taxon>Stenosarchaea group</taxon>
        <taxon>Methanomicrobia</taxon>
        <taxon>Methanomicrobiales</taxon>
        <taxon>Methanospirillaceae</taxon>
        <taxon>Methanospirillum</taxon>
    </lineage>
</organism>
<dbReference type="Proteomes" id="UP000245657">
    <property type="component" value="Unassembled WGS sequence"/>
</dbReference>
<proteinExistence type="predicted"/>
<feature type="region of interest" description="Disordered" evidence="2">
    <location>
        <begin position="1"/>
        <end position="20"/>
    </location>
</feature>
<evidence type="ECO:0000256" key="1">
    <source>
        <dbReference type="SAM" id="Coils"/>
    </source>
</evidence>
<feature type="domain" description="CheW-like" evidence="4">
    <location>
        <begin position="662"/>
        <end position="819"/>
    </location>
</feature>
<dbReference type="EMBL" id="QGMY01000002">
    <property type="protein sequence ID" value="PWR73915.1"/>
    <property type="molecule type" value="Genomic_DNA"/>
</dbReference>
<dbReference type="InterPro" id="IPR036061">
    <property type="entry name" value="CheW-like_dom_sf"/>
</dbReference>
<dbReference type="Gene3D" id="2.30.30.40">
    <property type="entry name" value="SH3 Domains"/>
    <property type="match status" value="1"/>
</dbReference>
<reference evidence="5 6" key="1">
    <citation type="submission" date="2018-05" db="EMBL/GenBank/DDBJ databases">
        <title>Draft genome of Methanospirillum lacunae Ki8-1.</title>
        <authorList>
            <person name="Dueholm M.S."/>
            <person name="Nielsen P.H."/>
            <person name="Bakmann L.F."/>
            <person name="Otzen D.E."/>
        </authorList>
    </citation>
    <scope>NUCLEOTIDE SEQUENCE [LARGE SCALE GENOMIC DNA]</scope>
    <source>
        <strain evidence="5 6">Ki8-1</strain>
    </source>
</reference>
<dbReference type="Pfam" id="PF13188">
    <property type="entry name" value="PAS_8"/>
    <property type="match status" value="1"/>
</dbReference>
<feature type="coiled-coil region" evidence="1">
    <location>
        <begin position="620"/>
        <end position="647"/>
    </location>
</feature>
<feature type="domain" description="PAS" evidence="3">
    <location>
        <begin position="384"/>
        <end position="428"/>
    </location>
</feature>
<dbReference type="GO" id="GO:0005829">
    <property type="term" value="C:cytosol"/>
    <property type="evidence" value="ECO:0007669"/>
    <property type="project" value="TreeGrafter"/>
</dbReference>
<dbReference type="InterPro" id="IPR039315">
    <property type="entry name" value="CheW"/>
</dbReference>
<evidence type="ECO:0008006" key="7">
    <source>
        <dbReference type="Google" id="ProtNLM"/>
    </source>
</evidence>
<evidence type="ECO:0000313" key="6">
    <source>
        <dbReference type="Proteomes" id="UP000245657"/>
    </source>
</evidence>
<dbReference type="GO" id="GO:0007165">
    <property type="term" value="P:signal transduction"/>
    <property type="evidence" value="ECO:0007669"/>
    <property type="project" value="InterPro"/>
</dbReference>